<gene>
    <name evidence="2" type="ORF">N6H18_16190</name>
</gene>
<dbReference type="Gene3D" id="2.60.40.10">
    <property type="entry name" value="Immunoglobulins"/>
    <property type="match status" value="2"/>
</dbReference>
<keyword evidence="3" id="KW-1185">Reference proteome</keyword>
<dbReference type="InterPro" id="IPR036116">
    <property type="entry name" value="FN3_sf"/>
</dbReference>
<dbReference type="SUPFAM" id="SSF49265">
    <property type="entry name" value="Fibronectin type III"/>
    <property type="match status" value="2"/>
</dbReference>
<sequence length="782" mass="88763">MGVNPPHEHVNDGDFNAVRAYWRQAKQSPFWDTRVVDGDQPMGIHYGTLFSSNAIGVAESSLLDNNPSYQQMNVGDVWHWEFGADLEYVCKGTISLSLVFGDQERILAEKVKLIGSDKTTEHFSGTYRLSAVDVAAGFPFVRATFYSEQDVKVYLDYVNIEVVAEDYAGPVSLSVEDDPDGMSLSWTDPLAESQTNFLIYRSEADTDEYQRVGETDQRQWLDEDFVTGKTYDYLVTRQMGEEESGPSPIASRRKVDERPPSAPQGLRAQAFDTEIQLRWDWGDEPDIAHYEVWRKAETDWELIAHRIKKGEYEDIKAPKGIAITYQVYAYDFSGNRSLASQEITTKVKTVWGASFIDLIQDMPIHQALSRELWGTDQVLPRDPDNGIEHPDWSYWGGHPVLDQDGKYHMLVVRWPEAGLKGHWEWPNSTVVHTIADQATGPYRPTGPRAYDYKDALGHNADIVQLNDGSFLLYSLIDWEPTLFSSSAMSGPWQREGVMKINYDTARWQDSRSYQVERNLSGVQLDDGSLLFVTKFGRMMKSTVGILGPYEVLTDVIQKNESIPVRYRHSNYEDPVMWKDEVQFHLLINAFLDKRAIYLRSPDGIHWTFDPGLAYDTEVTQYVDGTRTHWYKLERPHVIQDQYGRATHLSLAALDVPKAEDLSNDTHNSKNLIIPLQVHRRLMLLDDERVFSSASKIKMLIYAEPGFDPVSDLDISSLRFGSSSAVNHGRGAAILKTKESKEGLVLVFEGKSHELTTQDFVGKLIGKTKQGALVEGFVRLIVE</sequence>
<organism evidence="2 3">
    <name type="scientific">Reichenbachiella agarivorans</name>
    <dbReference type="NCBI Taxonomy" id="2979464"/>
    <lineage>
        <taxon>Bacteria</taxon>
        <taxon>Pseudomonadati</taxon>
        <taxon>Bacteroidota</taxon>
        <taxon>Cytophagia</taxon>
        <taxon>Cytophagales</taxon>
        <taxon>Reichenbachiellaceae</taxon>
        <taxon>Reichenbachiella</taxon>
    </lineage>
</organism>
<evidence type="ECO:0000313" key="2">
    <source>
        <dbReference type="EMBL" id="UXP31887.1"/>
    </source>
</evidence>
<dbReference type="Proteomes" id="UP001065174">
    <property type="component" value="Chromosome"/>
</dbReference>
<evidence type="ECO:0000313" key="3">
    <source>
        <dbReference type="Proteomes" id="UP001065174"/>
    </source>
</evidence>
<reference evidence="2" key="1">
    <citation type="submission" date="2022-09" db="EMBL/GenBank/DDBJ databases">
        <title>Comparative genomics and taxonomic characterization of three novel marine species of genus Reichenbachiella exhibiting antioxidant and polysaccharide degradation activities.</title>
        <authorList>
            <person name="Muhammad N."/>
            <person name="Lee Y.-J."/>
            <person name="Ko J."/>
            <person name="Kim S.-G."/>
        </authorList>
    </citation>
    <scope>NUCLEOTIDE SEQUENCE</scope>
    <source>
        <strain evidence="2">BKB1-1</strain>
    </source>
</reference>
<proteinExistence type="predicted"/>
<name>A0ABY6CN26_9BACT</name>
<evidence type="ECO:0000256" key="1">
    <source>
        <dbReference type="SAM" id="MobiDB-lite"/>
    </source>
</evidence>
<dbReference type="EMBL" id="CP106679">
    <property type="protein sequence ID" value="UXP31887.1"/>
    <property type="molecule type" value="Genomic_DNA"/>
</dbReference>
<dbReference type="CDD" id="cd08994">
    <property type="entry name" value="GH43_62_32_68_117_130-like"/>
    <property type="match status" value="1"/>
</dbReference>
<dbReference type="InterPro" id="IPR013783">
    <property type="entry name" value="Ig-like_fold"/>
</dbReference>
<feature type="region of interest" description="Disordered" evidence="1">
    <location>
        <begin position="240"/>
        <end position="265"/>
    </location>
</feature>
<dbReference type="RefSeq" id="WP_262309326.1">
    <property type="nucleotide sequence ID" value="NZ_CP106679.1"/>
</dbReference>
<accession>A0ABY6CN26</accession>
<protein>
    <submittedName>
        <fullName evidence="2">Uncharacterized protein</fullName>
    </submittedName>
</protein>